<feature type="compositionally biased region" description="Polar residues" evidence="1">
    <location>
        <begin position="32"/>
        <end position="44"/>
    </location>
</feature>
<feature type="compositionally biased region" description="Polar residues" evidence="1">
    <location>
        <begin position="182"/>
        <end position="207"/>
    </location>
</feature>
<evidence type="ECO:0000313" key="3">
    <source>
        <dbReference type="Proteomes" id="UP001620626"/>
    </source>
</evidence>
<feature type="compositionally biased region" description="Low complexity" evidence="1">
    <location>
        <begin position="128"/>
        <end position="139"/>
    </location>
</feature>
<keyword evidence="3" id="KW-1185">Reference proteome</keyword>
<feature type="compositionally biased region" description="Polar residues" evidence="1">
    <location>
        <begin position="110"/>
        <end position="120"/>
    </location>
</feature>
<name>A0ABD2LCJ2_9BILA</name>
<feature type="compositionally biased region" description="Polar residues" evidence="1">
    <location>
        <begin position="68"/>
        <end position="83"/>
    </location>
</feature>
<accession>A0ABD2LCJ2</accession>
<feature type="compositionally biased region" description="Low complexity" evidence="1">
    <location>
        <begin position="91"/>
        <end position="109"/>
    </location>
</feature>
<gene>
    <name evidence="2" type="ORF">niasHT_012504</name>
</gene>
<comment type="caution">
    <text evidence="2">The sequence shown here is derived from an EMBL/GenBank/DDBJ whole genome shotgun (WGS) entry which is preliminary data.</text>
</comment>
<dbReference type="AlphaFoldDB" id="A0ABD2LCJ2"/>
<evidence type="ECO:0000313" key="2">
    <source>
        <dbReference type="EMBL" id="KAL3112935.1"/>
    </source>
</evidence>
<dbReference type="EMBL" id="JBICBT010000459">
    <property type="protein sequence ID" value="KAL3112935.1"/>
    <property type="molecule type" value="Genomic_DNA"/>
</dbReference>
<feature type="compositionally biased region" description="Low complexity" evidence="1">
    <location>
        <begin position="47"/>
        <end position="66"/>
    </location>
</feature>
<proteinExistence type="predicted"/>
<protein>
    <submittedName>
        <fullName evidence="2">Uncharacterized protein</fullName>
    </submittedName>
</protein>
<feature type="region of interest" description="Disordered" evidence="1">
    <location>
        <begin position="230"/>
        <end position="251"/>
    </location>
</feature>
<feature type="region of interest" description="Disordered" evidence="1">
    <location>
        <begin position="1"/>
        <end position="207"/>
    </location>
</feature>
<feature type="compositionally biased region" description="Low complexity" evidence="1">
    <location>
        <begin position="1"/>
        <end position="16"/>
    </location>
</feature>
<dbReference type="Proteomes" id="UP001620626">
    <property type="component" value="Unassembled WGS sequence"/>
</dbReference>
<sequence length="378" mass="40706">MRNARRQAAAAQNQGNTVDQSRATVAAPRSSPPTVAQTSSSGPSAASRPNRGTNSTTTTTRPSRPNVGRSSSFSHTVVPQPNQEPVRDLTRSTTTTTRPSRPTAGRSSSFNHTVVTQPNQEPVRGRTRPTSTNTRPSRPTVKRSSPFRHTEATQLNQGTMRGRSRTSRSLSGEPSRSIVDSAGQTSRSTVDSQGQQSPSTVDSAGQSSLSNMAYSAGQKLLEIGTSLFESANSHGQPSDADSPQANSSAGTRQSNAYDLLFSDADNMTANHPSSTSSSAPSTSAGIANDNDAEEILLEHAIAESLKLKEKEDIERATAMSIAKVRNDFRNKTQLSINPDEYALQEALLKQAKKERKMKKRYKRGAFHAVFKAQQLHKN</sequence>
<reference evidence="2 3" key="1">
    <citation type="submission" date="2024-10" db="EMBL/GenBank/DDBJ databases">
        <authorList>
            <person name="Kim D."/>
        </authorList>
    </citation>
    <scope>NUCLEOTIDE SEQUENCE [LARGE SCALE GENOMIC DNA]</scope>
    <source>
        <strain evidence="2">BH-2024</strain>
    </source>
</reference>
<organism evidence="2 3">
    <name type="scientific">Heterodera trifolii</name>
    <dbReference type="NCBI Taxonomy" id="157864"/>
    <lineage>
        <taxon>Eukaryota</taxon>
        <taxon>Metazoa</taxon>
        <taxon>Ecdysozoa</taxon>
        <taxon>Nematoda</taxon>
        <taxon>Chromadorea</taxon>
        <taxon>Rhabditida</taxon>
        <taxon>Tylenchina</taxon>
        <taxon>Tylenchomorpha</taxon>
        <taxon>Tylenchoidea</taxon>
        <taxon>Heteroderidae</taxon>
        <taxon>Heteroderinae</taxon>
        <taxon>Heterodera</taxon>
    </lineage>
</organism>
<feature type="compositionally biased region" description="Low complexity" evidence="1">
    <location>
        <begin position="272"/>
        <end position="284"/>
    </location>
</feature>
<feature type="region of interest" description="Disordered" evidence="1">
    <location>
        <begin position="265"/>
        <end position="286"/>
    </location>
</feature>
<evidence type="ECO:0000256" key="1">
    <source>
        <dbReference type="SAM" id="MobiDB-lite"/>
    </source>
</evidence>